<dbReference type="PANTHER" id="PTHR34997">
    <property type="entry name" value="AM15"/>
    <property type="match status" value="1"/>
</dbReference>
<dbReference type="CDD" id="cd00118">
    <property type="entry name" value="LysM"/>
    <property type="match status" value="3"/>
</dbReference>
<evidence type="ECO:0000256" key="2">
    <source>
        <dbReference type="ARBA" id="ARBA00022729"/>
    </source>
</evidence>
<evidence type="ECO:0000256" key="5">
    <source>
        <dbReference type="SAM" id="MobiDB-lite"/>
    </source>
</evidence>
<dbReference type="GO" id="GO:0008061">
    <property type="term" value="F:chitin binding"/>
    <property type="evidence" value="ECO:0007669"/>
    <property type="project" value="UniProtKB-KW"/>
</dbReference>
<accession>A0A366SA35</accession>
<feature type="domain" description="LysM" evidence="7">
    <location>
        <begin position="470"/>
        <end position="516"/>
    </location>
</feature>
<comment type="caution">
    <text evidence="8">The sequence shown here is derived from an EMBL/GenBank/DDBJ whole genome shotgun (WGS) entry which is preliminary data.</text>
</comment>
<dbReference type="InterPro" id="IPR052210">
    <property type="entry name" value="LysM1-like"/>
</dbReference>
<feature type="region of interest" description="Disordered" evidence="5">
    <location>
        <begin position="100"/>
        <end position="129"/>
    </location>
</feature>
<dbReference type="Gene3D" id="3.10.350.10">
    <property type="entry name" value="LysM domain"/>
    <property type="match status" value="6"/>
</dbReference>
<dbReference type="RefSeq" id="XP_031020775.1">
    <property type="nucleotide sequence ID" value="XM_031155118.1"/>
</dbReference>
<keyword evidence="3" id="KW-0843">Virulence</keyword>
<dbReference type="GeneID" id="41990414"/>
<keyword evidence="1" id="KW-0147">Chitin-binding</keyword>
<dbReference type="Proteomes" id="UP000253153">
    <property type="component" value="Unassembled WGS sequence"/>
</dbReference>
<evidence type="ECO:0000259" key="7">
    <source>
        <dbReference type="PROSITE" id="PS51782"/>
    </source>
</evidence>
<feature type="domain" description="LysM" evidence="7">
    <location>
        <begin position="391"/>
        <end position="437"/>
    </location>
</feature>
<dbReference type="EMBL" id="QKXC01000025">
    <property type="protein sequence ID" value="RBR26184.1"/>
    <property type="molecule type" value="Genomic_DNA"/>
</dbReference>
<evidence type="ECO:0000256" key="1">
    <source>
        <dbReference type="ARBA" id="ARBA00022669"/>
    </source>
</evidence>
<evidence type="ECO:0000256" key="6">
    <source>
        <dbReference type="SAM" id="SignalP"/>
    </source>
</evidence>
<dbReference type="InterPro" id="IPR018392">
    <property type="entry name" value="LysM"/>
</dbReference>
<keyword evidence="2 6" id="KW-0732">Signal</keyword>
<name>A0A366SA35_9HYPO</name>
<evidence type="ECO:0000313" key="9">
    <source>
        <dbReference type="Proteomes" id="UP000253153"/>
    </source>
</evidence>
<dbReference type="OrthoDB" id="2281372at2759"/>
<evidence type="ECO:0000313" key="8">
    <source>
        <dbReference type="EMBL" id="RBR26184.1"/>
    </source>
</evidence>
<feature type="compositionally biased region" description="Low complexity" evidence="5">
    <location>
        <begin position="108"/>
        <end position="120"/>
    </location>
</feature>
<reference evidence="8 9" key="1">
    <citation type="submission" date="2018-06" db="EMBL/GenBank/DDBJ databases">
        <title>Fusarium incarnatum-equiseti species complex species 28.</title>
        <authorList>
            <person name="Gardiner D.M."/>
        </authorList>
    </citation>
    <scope>NUCLEOTIDE SEQUENCE [LARGE SCALE GENOMIC DNA]</scope>
    <source>
        <strain evidence="8 9">FIESC_28</strain>
    </source>
</reference>
<proteinExistence type="inferred from homology"/>
<dbReference type="InterPro" id="IPR036779">
    <property type="entry name" value="LysM_dom_sf"/>
</dbReference>
<dbReference type="PROSITE" id="PS51782">
    <property type="entry name" value="LYSM"/>
    <property type="match status" value="5"/>
</dbReference>
<feature type="domain" description="LysM" evidence="7">
    <location>
        <begin position="143"/>
        <end position="189"/>
    </location>
</feature>
<feature type="signal peptide" evidence="6">
    <location>
        <begin position="1"/>
        <end position="20"/>
    </location>
</feature>
<evidence type="ECO:0000256" key="4">
    <source>
        <dbReference type="ARBA" id="ARBA00044955"/>
    </source>
</evidence>
<evidence type="ECO:0000256" key="3">
    <source>
        <dbReference type="ARBA" id="ARBA00023026"/>
    </source>
</evidence>
<dbReference type="AlphaFoldDB" id="A0A366SA35"/>
<feature type="chain" id="PRO_5016704590" description="LysM domain-containing protein" evidence="6">
    <location>
        <begin position="21"/>
        <end position="518"/>
    </location>
</feature>
<dbReference type="SUPFAM" id="SSF54106">
    <property type="entry name" value="LysM domain"/>
    <property type="match status" value="5"/>
</dbReference>
<feature type="domain" description="LysM" evidence="7">
    <location>
        <begin position="313"/>
        <end position="359"/>
    </location>
</feature>
<organism evidence="8 9">
    <name type="scientific">Fusarium coffeatum</name>
    <dbReference type="NCBI Taxonomy" id="231269"/>
    <lineage>
        <taxon>Eukaryota</taxon>
        <taxon>Fungi</taxon>
        <taxon>Dikarya</taxon>
        <taxon>Ascomycota</taxon>
        <taxon>Pezizomycotina</taxon>
        <taxon>Sordariomycetes</taxon>
        <taxon>Hypocreomycetidae</taxon>
        <taxon>Hypocreales</taxon>
        <taxon>Nectriaceae</taxon>
        <taxon>Fusarium</taxon>
        <taxon>Fusarium incarnatum-equiseti species complex</taxon>
    </lineage>
</organism>
<gene>
    <name evidence="8" type="ORF">FIESC28_00967</name>
</gene>
<keyword evidence="9" id="KW-1185">Reference proteome</keyword>
<comment type="similarity">
    <text evidence="4">Belongs to the secreted LysM effector family.</text>
</comment>
<dbReference type="Pfam" id="PF01476">
    <property type="entry name" value="LysM"/>
    <property type="match status" value="2"/>
</dbReference>
<protein>
    <recommendedName>
        <fullName evidence="7">LysM domain-containing protein</fullName>
    </recommendedName>
</protein>
<feature type="domain" description="LysM" evidence="7">
    <location>
        <begin position="228"/>
        <end position="274"/>
    </location>
</feature>
<dbReference type="PANTHER" id="PTHR34997:SF2">
    <property type="entry name" value="LYSM DOMAIN-CONTAINING PROTEIN-RELATED"/>
    <property type="match status" value="1"/>
</dbReference>
<dbReference type="SMART" id="SM00257">
    <property type="entry name" value="LysM"/>
    <property type="match status" value="5"/>
</dbReference>
<sequence length="518" mass="56443">MRSLAHLLTFTAFLQTGTSAVIDRHSRRDTAPANPYDANTSADCTWWFDMNGPISCDDLLENNMITIDQFRRWNPSITAKCGGMTVGKSYCVEAMFENVPDPQPGTPTKPSTTKPTQNTPVKPSNGVQTPQPLQLEVVDNCKTFHLVAKGETCAAIAVKYKIPVEKIVEWNPSVQDGCSGLWADAWACVMALDYVPGGDSPAPSPTKPSNSINTPEPTQLIIVNNCNKFHFVKSGEGCAYIASKYSITGAEFLKWNPSIETGCTGLWANAWACVSTIDHKPSTPTKPTTTAKPSATGNVPSPIQGGIVKNCNKYHLVSKTTTCNSIEKYYSLPFTTFYKWNPSVGDKCQYLMAGYHVCVSVPGWTPTPTTGNNGVETPLPIQSGMTSSCNKFHLVSKTTTCSSIESYYKLDMSDFLKWNTAIDKSCNGLWAGYNVCIGVIGQKPKPSPTTPGGVQTPSPIQTNMVKGCKKFHLVQSTTTCASIQNYYKISWANLYKWNPSIGSGCKALWAKYWVCVAV</sequence>